<organism evidence="1 2">
    <name type="scientific">Pelagerythrobacter aerophilus</name>
    <dbReference type="NCBI Taxonomy" id="2306995"/>
    <lineage>
        <taxon>Bacteria</taxon>
        <taxon>Pseudomonadati</taxon>
        <taxon>Pseudomonadota</taxon>
        <taxon>Alphaproteobacteria</taxon>
        <taxon>Sphingomonadales</taxon>
        <taxon>Erythrobacteraceae</taxon>
        <taxon>Pelagerythrobacter</taxon>
    </lineage>
</organism>
<evidence type="ECO:0000313" key="2">
    <source>
        <dbReference type="Proteomes" id="UP000285092"/>
    </source>
</evidence>
<name>A0A418NH54_9SPHN</name>
<gene>
    <name evidence="1" type="ORF">D2V04_08630</name>
</gene>
<accession>A0A418NH54</accession>
<comment type="caution">
    <text evidence="1">The sequence shown here is derived from an EMBL/GenBank/DDBJ whole genome shotgun (WGS) entry which is preliminary data.</text>
</comment>
<dbReference type="SUPFAM" id="SSF47598">
    <property type="entry name" value="Ribbon-helix-helix"/>
    <property type="match status" value="1"/>
</dbReference>
<dbReference type="EMBL" id="QXFK01000016">
    <property type="protein sequence ID" value="RIV77954.1"/>
    <property type="molecule type" value="Genomic_DNA"/>
</dbReference>
<keyword evidence="2" id="KW-1185">Reference proteome</keyword>
<dbReference type="GO" id="GO:0006355">
    <property type="term" value="P:regulation of DNA-templated transcription"/>
    <property type="evidence" value="ECO:0007669"/>
    <property type="project" value="InterPro"/>
</dbReference>
<dbReference type="OrthoDB" id="7507351at2"/>
<dbReference type="InterPro" id="IPR010985">
    <property type="entry name" value="Ribbon_hlx_hlx"/>
</dbReference>
<sequence>MSDASFASLNSSLLARKGGARPAMRPQSALMGGHAAALPDNIEDLGWNDMGTEEEPAREAEVLQLTPFPANPATAAEAREIDHTAHGQLDESALPEPPVRKQQTVLAERMNTVVESHDTPVRRSALDRGKRAAFTLRLDADRHLKLRLACTVRNRSAQQIVTEALDALLAGMPELDSLAAQIER</sequence>
<reference evidence="1 2" key="1">
    <citation type="submission" date="2018-08" db="EMBL/GenBank/DDBJ databases">
        <title>Altererythrobacter sp.Ery1 and Ery12, the genome sequencing of novel strains in genus Alterythrobacter.</title>
        <authorList>
            <person name="Cheng H."/>
            <person name="Wu Y.-H."/>
            <person name="Fang C."/>
            <person name="Xu X.-W."/>
        </authorList>
    </citation>
    <scope>NUCLEOTIDE SEQUENCE [LARGE SCALE GENOMIC DNA]</scope>
    <source>
        <strain evidence="1 2">Ery1</strain>
    </source>
</reference>
<proteinExistence type="predicted"/>
<dbReference type="AlphaFoldDB" id="A0A418NH54"/>
<evidence type="ECO:0000313" key="1">
    <source>
        <dbReference type="EMBL" id="RIV77954.1"/>
    </source>
</evidence>
<dbReference type="RefSeq" id="WP_119513092.1">
    <property type="nucleotide sequence ID" value="NZ_QXFK01000016.1"/>
</dbReference>
<dbReference type="Proteomes" id="UP000285092">
    <property type="component" value="Unassembled WGS sequence"/>
</dbReference>
<protein>
    <submittedName>
        <fullName evidence="1">Uncharacterized protein</fullName>
    </submittedName>
</protein>